<dbReference type="Pfam" id="PF00512">
    <property type="entry name" value="HisKA"/>
    <property type="match status" value="1"/>
</dbReference>
<evidence type="ECO:0000256" key="3">
    <source>
        <dbReference type="ARBA" id="ARBA00012438"/>
    </source>
</evidence>
<keyword evidence="4" id="KW-1003">Cell membrane</keyword>
<dbReference type="PANTHER" id="PTHR45528:SF1">
    <property type="entry name" value="SENSOR HISTIDINE KINASE CPXA"/>
    <property type="match status" value="1"/>
</dbReference>
<dbReference type="PROSITE" id="PS50109">
    <property type="entry name" value="HIS_KIN"/>
    <property type="match status" value="1"/>
</dbReference>
<evidence type="ECO:0000313" key="17">
    <source>
        <dbReference type="Proteomes" id="UP000724672"/>
    </source>
</evidence>
<feature type="transmembrane region" description="Helical" evidence="14">
    <location>
        <begin position="6"/>
        <end position="30"/>
    </location>
</feature>
<dbReference type="CDD" id="cd00075">
    <property type="entry name" value="HATPase"/>
    <property type="match status" value="1"/>
</dbReference>
<dbReference type="SMART" id="SM00387">
    <property type="entry name" value="HATPase_c"/>
    <property type="match status" value="1"/>
</dbReference>
<dbReference type="SMART" id="SM00388">
    <property type="entry name" value="HisKA"/>
    <property type="match status" value="1"/>
</dbReference>
<dbReference type="AlphaFoldDB" id="A0A942V0H4"/>
<comment type="subcellular location">
    <subcellularLocation>
        <location evidence="2">Cell membrane</location>
        <topology evidence="2">Multi-pass membrane protein</topology>
    </subcellularLocation>
</comment>
<organism evidence="16 17">
    <name type="scientific">Anaeromonas frigoriresistens</name>
    <dbReference type="NCBI Taxonomy" id="2683708"/>
    <lineage>
        <taxon>Bacteria</taxon>
        <taxon>Bacillati</taxon>
        <taxon>Bacillota</taxon>
        <taxon>Tissierellia</taxon>
        <taxon>Tissierellales</taxon>
        <taxon>Thermohalobacteraceae</taxon>
        <taxon>Anaeromonas</taxon>
    </lineage>
</organism>
<dbReference type="EC" id="2.7.13.3" evidence="3"/>
<evidence type="ECO:0000256" key="7">
    <source>
        <dbReference type="ARBA" id="ARBA00022692"/>
    </source>
</evidence>
<proteinExistence type="predicted"/>
<accession>A0A942V0H4</accession>
<gene>
    <name evidence="16" type="ORF">GOQ27_10675</name>
</gene>
<reference evidence="16" key="1">
    <citation type="submission" date="2019-12" db="EMBL/GenBank/DDBJ databases">
        <title>Clostridiaceae gen. nov. sp. nov., isolated from sediment in Xinjiang, China.</title>
        <authorList>
            <person name="Zhang R."/>
        </authorList>
    </citation>
    <scope>NUCLEOTIDE SEQUENCE</scope>
    <source>
        <strain evidence="16">D2Q-11</strain>
    </source>
</reference>
<dbReference type="Gene3D" id="3.30.565.10">
    <property type="entry name" value="Histidine kinase-like ATPase, C-terminal domain"/>
    <property type="match status" value="1"/>
</dbReference>
<keyword evidence="11 14" id="KW-1133">Transmembrane helix</keyword>
<evidence type="ECO:0000256" key="6">
    <source>
        <dbReference type="ARBA" id="ARBA00022679"/>
    </source>
</evidence>
<evidence type="ECO:0000256" key="11">
    <source>
        <dbReference type="ARBA" id="ARBA00022989"/>
    </source>
</evidence>
<dbReference type="GO" id="GO:0005524">
    <property type="term" value="F:ATP binding"/>
    <property type="evidence" value="ECO:0007669"/>
    <property type="project" value="UniProtKB-KW"/>
</dbReference>
<evidence type="ECO:0000256" key="8">
    <source>
        <dbReference type="ARBA" id="ARBA00022741"/>
    </source>
</evidence>
<evidence type="ECO:0000313" key="16">
    <source>
        <dbReference type="EMBL" id="MBS4538932.1"/>
    </source>
</evidence>
<dbReference type="Gene3D" id="1.10.287.130">
    <property type="match status" value="1"/>
</dbReference>
<feature type="transmembrane region" description="Helical" evidence="14">
    <location>
        <begin position="168"/>
        <end position="187"/>
    </location>
</feature>
<keyword evidence="10" id="KW-0067">ATP-binding</keyword>
<evidence type="ECO:0000256" key="5">
    <source>
        <dbReference type="ARBA" id="ARBA00022553"/>
    </source>
</evidence>
<evidence type="ECO:0000256" key="12">
    <source>
        <dbReference type="ARBA" id="ARBA00023012"/>
    </source>
</evidence>
<dbReference type="InterPro" id="IPR036890">
    <property type="entry name" value="HATPase_C_sf"/>
</dbReference>
<evidence type="ECO:0000256" key="4">
    <source>
        <dbReference type="ARBA" id="ARBA00022475"/>
    </source>
</evidence>
<keyword evidence="17" id="KW-1185">Reference proteome</keyword>
<dbReference type="GO" id="GO:0000155">
    <property type="term" value="F:phosphorelay sensor kinase activity"/>
    <property type="evidence" value="ECO:0007669"/>
    <property type="project" value="InterPro"/>
</dbReference>
<dbReference type="Pfam" id="PF02518">
    <property type="entry name" value="HATPase_c"/>
    <property type="match status" value="1"/>
</dbReference>
<dbReference type="InterPro" id="IPR036097">
    <property type="entry name" value="HisK_dim/P_sf"/>
</dbReference>
<evidence type="ECO:0000256" key="1">
    <source>
        <dbReference type="ARBA" id="ARBA00000085"/>
    </source>
</evidence>
<protein>
    <recommendedName>
        <fullName evidence="3">histidine kinase</fullName>
        <ecNumber evidence="3">2.7.13.3</ecNumber>
    </recommendedName>
</protein>
<dbReference type="GO" id="GO:0005886">
    <property type="term" value="C:plasma membrane"/>
    <property type="evidence" value="ECO:0007669"/>
    <property type="project" value="UniProtKB-SubCell"/>
</dbReference>
<dbReference type="Gene3D" id="6.10.340.10">
    <property type="match status" value="1"/>
</dbReference>
<dbReference type="SUPFAM" id="SSF55874">
    <property type="entry name" value="ATPase domain of HSP90 chaperone/DNA topoisomerase II/histidine kinase"/>
    <property type="match status" value="1"/>
</dbReference>
<dbReference type="EMBL" id="WSFT01000039">
    <property type="protein sequence ID" value="MBS4538932.1"/>
    <property type="molecule type" value="Genomic_DNA"/>
</dbReference>
<evidence type="ECO:0000256" key="13">
    <source>
        <dbReference type="ARBA" id="ARBA00023136"/>
    </source>
</evidence>
<dbReference type="InterPro" id="IPR004358">
    <property type="entry name" value="Sig_transdc_His_kin-like_C"/>
</dbReference>
<evidence type="ECO:0000256" key="14">
    <source>
        <dbReference type="SAM" id="Phobius"/>
    </source>
</evidence>
<comment type="caution">
    <text evidence="16">The sequence shown here is derived from an EMBL/GenBank/DDBJ whole genome shotgun (WGS) entry which is preliminary data.</text>
</comment>
<evidence type="ECO:0000259" key="15">
    <source>
        <dbReference type="PROSITE" id="PS50109"/>
    </source>
</evidence>
<dbReference type="InterPro" id="IPR003661">
    <property type="entry name" value="HisK_dim/P_dom"/>
</dbReference>
<keyword evidence="5" id="KW-0597">Phosphoprotein</keyword>
<keyword evidence="9 16" id="KW-0418">Kinase</keyword>
<name>A0A942V0H4_9FIRM</name>
<keyword evidence="8" id="KW-0547">Nucleotide-binding</keyword>
<evidence type="ECO:0000256" key="9">
    <source>
        <dbReference type="ARBA" id="ARBA00022777"/>
    </source>
</evidence>
<evidence type="ECO:0000256" key="10">
    <source>
        <dbReference type="ARBA" id="ARBA00022840"/>
    </source>
</evidence>
<feature type="domain" description="Histidine kinase" evidence="15">
    <location>
        <begin position="254"/>
        <end position="468"/>
    </location>
</feature>
<keyword evidence="7 14" id="KW-0812">Transmembrane</keyword>
<dbReference type="PANTHER" id="PTHR45528">
    <property type="entry name" value="SENSOR HISTIDINE KINASE CPXA"/>
    <property type="match status" value="1"/>
</dbReference>
<dbReference type="Proteomes" id="UP000724672">
    <property type="component" value="Unassembled WGS sequence"/>
</dbReference>
<dbReference type="PRINTS" id="PR00344">
    <property type="entry name" value="BCTRLSENSOR"/>
</dbReference>
<dbReference type="InterPro" id="IPR005467">
    <property type="entry name" value="His_kinase_dom"/>
</dbReference>
<dbReference type="RefSeq" id="WP_203366856.1">
    <property type="nucleotide sequence ID" value="NZ_WSFT01000039.1"/>
</dbReference>
<keyword evidence="12" id="KW-0902">Two-component regulatory system</keyword>
<evidence type="ECO:0000256" key="2">
    <source>
        <dbReference type="ARBA" id="ARBA00004651"/>
    </source>
</evidence>
<dbReference type="InterPro" id="IPR050398">
    <property type="entry name" value="HssS/ArlS-like"/>
</dbReference>
<keyword evidence="13 14" id="KW-0472">Membrane</keyword>
<dbReference type="InterPro" id="IPR003594">
    <property type="entry name" value="HATPase_dom"/>
</dbReference>
<keyword evidence="6" id="KW-0808">Transferase</keyword>
<comment type="catalytic activity">
    <reaction evidence="1">
        <text>ATP + protein L-histidine = ADP + protein N-phospho-L-histidine.</text>
        <dbReference type="EC" id="2.7.13.3"/>
    </reaction>
</comment>
<dbReference type="SUPFAM" id="SSF47384">
    <property type="entry name" value="Homodimeric domain of signal transducing histidine kinase"/>
    <property type="match status" value="1"/>
</dbReference>
<dbReference type="CDD" id="cd00082">
    <property type="entry name" value="HisKA"/>
    <property type="match status" value="1"/>
</dbReference>
<sequence length="468" mass="54292">MKWKITGRFLIAIIVTITISLFAFLIINLFRINNYNMNSSNIASERRGPDFTLEFGENIEYENGDIFIQESQIEDLKKHDNWIQILDENGTEIYSRFKPEEAPAHYTPGKLIFYHKYPGSVGGYTIFVGIINREGKELSYIMGYPSEKISKVQFIYTPETIISDIFKMFFTSLIVISIIALIIGYIFSSFLTKPILGIIEGIQNLSRGKFDEKYKSKGVYNEVYDSLNTLSITLGRNEIEREKTEKMREEWITNITHDIKTPLSSIRGYSEVLLDTDYDISKEEAKKYAQVIKDKSNYISNLVEDLKLTYELNKDNTNIKEKEENLVHILRETIISILNNPQYENRHIDYQPIKEEIIFKGDYLLLQRAFTNLIYNALIHNPEDTNIQVRIKEEKDIIIEIEDNGKGIYKEDLDKLFDRYYRGTNTGEAHKGSGLGMAIAKEIIEHQGGNIEVISKLEKGTMIRIHFK</sequence>